<feature type="compositionally biased region" description="Basic residues" evidence="1">
    <location>
        <begin position="899"/>
        <end position="908"/>
    </location>
</feature>
<feature type="compositionally biased region" description="Basic and acidic residues" evidence="1">
    <location>
        <begin position="919"/>
        <end position="932"/>
    </location>
</feature>
<proteinExistence type="predicted"/>
<feature type="region of interest" description="Disordered" evidence="1">
    <location>
        <begin position="654"/>
        <end position="690"/>
    </location>
</feature>
<dbReference type="Gene3D" id="3.30.40.10">
    <property type="entry name" value="Zinc/RING finger domain, C3HC4 (zinc finger)"/>
    <property type="match status" value="1"/>
</dbReference>
<dbReference type="SUPFAM" id="SSF57903">
    <property type="entry name" value="FYVE/PHD zinc finger"/>
    <property type="match status" value="1"/>
</dbReference>
<dbReference type="InterPro" id="IPR035892">
    <property type="entry name" value="C2_domain_sf"/>
</dbReference>
<dbReference type="Pfam" id="PF00168">
    <property type="entry name" value="C2"/>
    <property type="match status" value="1"/>
</dbReference>
<dbReference type="InterPro" id="IPR052098">
    <property type="entry name" value="Presynaptic_Scaffold_Bsn/Pclo"/>
</dbReference>
<feature type="domain" description="C2" evidence="2">
    <location>
        <begin position="1860"/>
        <end position="1983"/>
    </location>
</feature>
<organism evidence="4 6">
    <name type="scientific">Limulus polyphemus</name>
    <name type="common">Atlantic horseshoe crab</name>
    <dbReference type="NCBI Taxonomy" id="6850"/>
    <lineage>
        <taxon>Eukaryota</taxon>
        <taxon>Metazoa</taxon>
        <taxon>Ecdysozoa</taxon>
        <taxon>Arthropoda</taxon>
        <taxon>Chelicerata</taxon>
        <taxon>Merostomata</taxon>
        <taxon>Xiphosura</taxon>
        <taxon>Limulidae</taxon>
        <taxon>Limulus</taxon>
    </lineage>
</organism>
<dbReference type="RefSeq" id="XP_022254243.1">
    <property type="nucleotide sequence ID" value="XM_022398535.1"/>
</dbReference>
<dbReference type="SUPFAM" id="SSF49562">
    <property type="entry name" value="C2 domain (Calcium/lipid-binding domain, CaLB)"/>
    <property type="match status" value="1"/>
</dbReference>
<dbReference type="SMART" id="SM00228">
    <property type="entry name" value="PDZ"/>
    <property type="match status" value="1"/>
</dbReference>
<dbReference type="GeneID" id="111088429"/>
<dbReference type="InterPro" id="IPR000008">
    <property type="entry name" value="C2_dom"/>
</dbReference>
<evidence type="ECO:0000259" key="3">
    <source>
        <dbReference type="PROSITE" id="PS50106"/>
    </source>
</evidence>
<feature type="compositionally biased region" description="Basic and acidic residues" evidence="1">
    <location>
        <begin position="1721"/>
        <end position="1730"/>
    </location>
</feature>
<feature type="compositionally biased region" description="Low complexity" evidence="1">
    <location>
        <begin position="438"/>
        <end position="461"/>
    </location>
</feature>
<evidence type="ECO:0000259" key="2">
    <source>
        <dbReference type="PROSITE" id="PS50004"/>
    </source>
</evidence>
<feature type="region of interest" description="Disordered" evidence="1">
    <location>
        <begin position="315"/>
        <end position="371"/>
    </location>
</feature>
<accession>A0ABM1TEE2</accession>
<feature type="compositionally biased region" description="Polar residues" evidence="1">
    <location>
        <begin position="2043"/>
        <end position="2066"/>
    </location>
</feature>
<evidence type="ECO:0000256" key="1">
    <source>
        <dbReference type="SAM" id="MobiDB-lite"/>
    </source>
</evidence>
<feature type="compositionally biased region" description="Basic and acidic residues" evidence="1">
    <location>
        <begin position="1541"/>
        <end position="1574"/>
    </location>
</feature>
<feature type="compositionally biased region" description="Basic and acidic residues" evidence="1">
    <location>
        <begin position="1987"/>
        <end position="2005"/>
    </location>
</feature>
<feature type="region of interest" description="Disordered" evidence="1">
    <location>
        <begin position="2035"/>
        <end position="2066"/>
    </location>
</feature>
<feature type="compositionally biased region" description="Polar residues" evidence="1">
    <location>
        <begin position="355"/>
        <end position="371"/>
    </location>
</feature>
<feature type="compositionally biased region" description="Polar residues" evidence="1">
    <location>
        <begin position="315"/>
        <end position="345"/>
    </location>
</feature>
<dbReference type="PANTHER" id="PTHR14113">
    <property type="entry name" value="PICCOLO/BASSOON"/>
    <property type="match status" value="1"/>
</dbReference>
<evidence type="ECO:0000313" key="4">
    <source>
        <dbReference type="Proteomes" id="UP000694941"/>
    </source>
</evidence>
<feature type="region of interest" description="Disordered" evidence="1">
    <location>
        <begin position="856"/>
        <end position="932"/>
    </location>
</feature>
<dbReference type="CDD" id="cd06714">
    <property type="entry name" value="PDZ_RIM-like"/>
    <property type="match status" value="1"/>
</dbReference>
<feature type="region of interest" description="Disordered" evidence="1">
    <location>
        <begin position="1807"/>
        <end position="1851"/>
    </location>
</feature>
<feature type="compositionally biased region" description="Low complexity" evidence="1">
    <location>
        <begin position="237"/>
        <end position="248"/>
    </location>
</feature>
<feature type="compositionally biased region" description="Polar residues" evidence="1">
    <location>
        <begin position="1751"/>
        <end position="1768"/>
    </location>
</feature>
<dbReference type="InterPro" id="IPR001478">
    <property type="entry name" value="PDZ"/>
</dbReference>
<gene>
    <name evidence="5 6" type="primary">LOC111088429</name>
</gene>
<dbReference type="RefSeq" id="XP_022254248.1">
    <property type="nucleotide sequence ID" value="XM_022398540.1"/>
</dbReference>
<name>A0ABM1TEE2_LIMPO</name>
<reference evidence="5 6" key="1">
    <citation type="submission" date="2025-05" db="UniProtKB">
        <authorList>
            <consortium name="RefSeq"/>
        </authorList>
    </citation>
    <scope>IDENTIFICATION</scope>
    <source>
        <tissue evidence="5 6">Muscle</tissue>
    </source>
</reference>
<feature type="region of interest" description="Disordered" evidence="1">
    <location>
        <begin position="113"/>
        <end position="140"/>
    </location>
</feature>
<feature type="region of interest" description="Disordered" evidence="1">
    <location>
        <begin position="428"/>
        <end position="492"/>
    </location>
</feature>
<dbReference type="SMART" id="SM00239">
    <property type="entry name" value="C2"/>
    <property type="match status" value="1"/>
</dbReference>
<keyword evidence="4" id="KW-1185">Reference proteome</keyword>
<protein>
    <submittedName>
        <fullName evidence="5 6">Uncharacterized protein LOC111088429 isoform X1</fullName>
    </submittedName>
</protein>
<dbReference type="InterPro" id="IPR041282">
    <property type="entry name" value="FYVE_2"/>
</dbReference>
<dbReference type="CDD" id="cd04031">
    <property type="entry name" value="C2A_RIM1alpha"/>
    <property type="match status" value="1"/>
</dbReference>
<feature type="region of interest" description="Disordered" evidence="1">
    <location>
        <begin position="198"/>
        <end position="282"/>
    </location>
</feature>
<sequence>MGNEASQEQGTDQVDQVPSGQAFPGRPQEQTRVGTGFVPMGGPPPSQDSQQPQPPLSRPRTLETMSHQPKMAAKFQVMTPAAPEVDLSDLSEAERAQILSVMAQAEHMDKDLEKHRKKVQHTRQETTPGTTSAPPPVQTQQQQLCPQCHVTVLTAETMSQCTDCKIAACRKCGTSLAEADGRAVWVCVECIRRRSQISSSQSRKPDYRGDQESSYQNLHLAPSGSRKSQHGYRHEISTLSTSSSAQSAEMQQDEQHQVSKTCVDQMGQTQHSDSRKSVQPLESKMQRYDSLGSMSQDTKNCRTIRKQLSQEYVEQSSLPISTAGQSTHQEKSLQSMSQIRTQQPSLPWAPVSPALQPNNQDKSQQPSLLSTSDSVTVMSINQVKAHQSQVSSQKDVSGYPSEYSDLVDVKSIPISNMHTINYDNGQVTRTESDEKHLSSASYFSSSQNVSQQQKEQQQRQQLTTYEPSKPKTIDLQSQKKQKQRSDSQEWSPVIDLSPIVDVSPSVEAAEQELMGTFQDINEYEELIPQMSMPRVTSGTIPEMLANYQKSLEQTLEETQQTLSSEGAQLEKTFPEAVRADKEISLTSINQATVSRITEKTRPIPKEQSAPISIAQIVTTQSQSPKAASSRRIHRRLPQPTLEQMQEAIALAAQTPKFKSPQHRGQTTSIYDSQPPKEQGSSGEVPAGRNVSPVISKKGLTEKIQSHQQQHKPLLQSEFEQRNQMIKVAAGDTKKVVLRAATSTINATATTQPFAIQPTAVTRSLMVSEAGTPLQSSAILSYGSSTQAAPSVSSQFGMMYSNSQTLMMRSPFLDSRKYVPELKQEMFAARGTQNINFGYIRSSSVPDSVSKIGTYTQAQRDKAGDSSDTQSETGSSTSAKLRRQLPHPPPNQEVSSIANIRRRKDRRRNLSVGSSPLMIQERHQLKKLPDRASSLEESIPKTLDYNITRTDPLAYLPTHTEAYINQLSDSVSGFYLPKTTDAYFPCSTMTTEAPKDSSATKAATQQLIQPSDLNVSRASIPSYMYSLKQQLREELKTVTQERIRLAGLKEKGQELGLRHKSETDIASLLLTSSSLGDLYGNKRIRSGAVRTISTSAQTSPQDKEKVVFLQNPSECNVEMKDMFNTKEYLDSSANLSPYTSFRDETPVLVHSRTFESSRGRDLPDDGSGPSWYTETLDRGLVSHYHQRRMYPQDSPIEEIQDIPSFRLREIVYSDNIKDQRALFGSYKRGRITGRHTRYSTGLGESFSDAGADWDSQELMRGYQYFLDERRRRREPTIRKPRSWHPSPYGSEDEDDLLTRDEIIKIKGHTGKGDSYTEDTGRLRKELRKLARKRESYEKFGYRGEVGTRDYYTTSYQGEILMSPRRRLRDAQGNLGFPPSSTFHSYDMLYRGGPSSWTKYDMGSSKPQTSGGYSHVAVPASYSTPSLSRHGYVRKPEVLWYGSEPTSPSARFPENTEEDNSIARIALTFPANGNTTSRIHRHNRLPIDSFLDFSPATPDSETPPEVPEFTPAMPILPDMPSRSRKLLEDLGSAPIVGPRSHQSQREFSHPDRPRGHHREGMTRGEYRESKVQERSSPRRRNQYDFPVKRILLTRDPKDRFVKGNGFGLEIIGGKEIPDNNGMTGAYIAKIYPSVMVDTLGEVAEGDQVLEWNGITLNGKTFEEVKRIIASSEDEVEMVIRSDLNVLKPQGVSHVQRHTPNRGYRPFDDSGPGQGHNPRGSSGRPRDFGRLSPERSYYSGNNGTRSVWRRNHPENLTSSQLHNQNPRTNSLDRLGSPGGYPVDISHMDNHVDVPRAFDEGAIQSHARHESGTLNHNHHPILPLSTSTYQGSLQDMPGSRAAGHKLPSNSPTDDEQYKLQAPHIAGEIKIQVCFDSKASILYVTIVKARNLGTSRDNSGFPDPFVKCYLLPGRRIENQRRTRYFSRCSNPEWNQTMVYPNITRELLQEKFLEISVWNYDIHKPSEFLGEVIVDLADESMIDEQARWCKLQNHDKSRYPRDPSGKTRSSLENDGSGQKMARLQNVSGEVKFHPDHEKKFHKHYHRKSVASTDSTKVSSQQRKVPTFPTSNLTAHPLLPQGCQGAGCNIF</sequence>
<dbReference type="PROSITE" id="PS50004">
    <property type="entry name" value="C2"/>
    <property type="match status" value="1"/>
</dbReference>
<dbReference type="InterPro" id="IPR036034">
    <property type="entry name" value="PDZ_sf"/>
</dbReference>
<feature type="compositionally biased region" description="Polar residues" evidence="1">
    <location>
        <begin position="1"/>
        <end position="19"/>
    </location>
</feature>
<dbReference type="SUPFAM" id="SSF50156">
    <property type="entry name" value="PDZ domain-like"/>
    <property type="match status" value="1"/>
</dbReference>
<dbReference type="Proteomes" id="UP000694941">
    <property type="component" value="Unplaced"/>
</dbReference>
<dbReference type="InterPro" id="IPR013083">
    <property type="entry name" value="Znf_RING/FYVE/PHD"/>
</dbReference>
<feature type="compositionally biased region" description="Pro residues" evidence="1">
    <location>
        <begin position="41"/>
        <end position="57"/>
    </location>
</feature>
<feature type="compositionally biased region" description="Polar residues" evidence="1">
    <location>
        <begin position="865"/>
        <end position="878"/>
    </location>
</feature>
<feature type="region of interest" description="Disordered" evidence="1">
    <location>
        <begin position="1987"/>
        <end position="2014"/>
    </location>
</feature>
<feature type="compositionally biased region" description="Polar residues" evidence="1">
    <location>
        <begin position="1820"/>
        <end position="1829"/>
    </location>
</feature>
<dbReference type="Gene3D" id="2.60.40.150">
    <property type="entry name" value="C2 domain"/>
    <property type="match status" value="1"/>
</dbReference>
<feature type="compositionally biased region" description="Polar residues" evidence="1">
    <location>
        <begin position="662"/>
        <end position="671"/>
    </location>
</feature>
<evidence type="ECO:0000313" key="5">
    <source>
        <dbReference type="RefSeq" id="XP_022254243.1"/>
    </source>
</evidence>
<dbReference type="Pfam" id="PF02318">
    <property type="entry name" value="FYVE_2"/>
    <property type="match status" value="1"/>
</dbReference>
<feature type="region of interest" description="Disordered" evidence="1">
    <location>
        <begin position="1491"/>
        <end position="1518"/>
    </location>
</feature>
<dbReference type="PANTHER" id="PTHR14113:SF6">
    <property type="entry name" value="PROTEIN PICCOLO"/>
    <property type="match status" value="1"/>
</dbReference>
<feature type="region of interest" description="Disordered" evidence="1">
    <location>
        <begin position="1"/>
        <end position="67"/>
    </location>
</feature>
<evidence type="ECO:0000313" key="6">
    <source>
        <dbReference type="RefSeq" id="XP_022254248.1"/>
    </source>
</evidence>
<dbReference type="InterPro" id="IPR011011">
    <property type="entry name" value="Znf_FYVE_PHD"/>
</dbReference>
<feature type="region of interest" description="Disordered" evidence="1">
    <location>
        <begin position="1531"/>
        <end position="1580"/>
    </location>
</feature>
<dbReference type="PROSITE" id="PS50106">
    <property type="entry name" value="PDZ"/>
    <property type="match status" value="1"/>
</dbReference>
<feature type="region of interest" description="Disordered" evidence="1">
    <location>
        <begin position="1688"/>
        <end position="1784"/>
    </location>
</feature>
<feature type="domain" description="PDZ" evidence="3">
    <location>
        <begin position="1587"/>
        <end position="1681"/>
    </location>
</feature>
<dbReference type="Gene3D" id="2.30.42.10">
    <property type="match status" value="1"/>
</dbReference>
<feature type="compositionally biased region" description="Polar residues" evidence="1">
    <location>
        <begin position="258"/>
        <end position="271"/>
    </location>
</feature>